<dbReference type="EMBL" id="JACGWN010000007">
    <property type="protein sequence ID" value="KAL0443854.1"/>
    <property type="molecule type" value="Genomic_DNA"/>
</dbReference>
<dbReference type="PANTHER" id="PTHR10775:SF188">
    <property type="entry name" value="TRANSPOSASE-ASSOCIATED DOMAIN-CONTAINING PROTEIN"/>
    <property type="match status" value="1"/>
</dbReference>
<reference evidence="1" key="1">
    <citation type="submission" date="2020-06" db="EMBL/GenBank/DDBJ databases">
        <authorList>
            <person name="Li T."/>
            <person name="Hu X."/>
            <person name="Zhang T."/>
            <person name="Song X."/>
            <person name="Zhang H."/>
            <person name="Dai N."/>
            <person name="Sheng W."/>
            <person name="Hou X."/>
            <person name="Wei L."/>
        </authorList>
    </citation>
    <scope>NUCLEOTIDE SEQUENCE</scope>
    <source>
        <strain evidence="1">KEN1</strain>
        <tissue evidence="1">Leaf</tissue>
    </source>
</reference>
<dbReference type="AlphaFoldDB" id="A0AAW2WPD4"/>
<sequence>MNRDQRMVYDAIRPYFFLAHPNPEPVGACSSFRTNVHAVDQLLYNDYDESQLSVVAQLVNIKAENNMSERCYNQVFQWTSDLLPRDHTLCSDYYNTKKLIRDLGLPIEKIHACKNGCMFYWKDDMGLEYCNFCGDPRYKPTRNRNPQSKKSLYAIPRQMRVLCDILMMLRRRVILTLYNLPPEMCMKSEYMFLTMVIPGPSNSKYCIDIYLELLIEELLQLWYIEYRGYYGVPCLYGRHIGRKAYYFDCHRQFLSHDHLYKRNKRSFTKNQQERKIERLRLTVDEIRYRVEQYGSTVEEPLTYTPGYGNVHK</sequence>
<organism evidence="1">
    <name type="scientific">Sesamum latifolium</name>
    <dbReference type="NCBI Taxonomy" id="2727402"/>
    <lineage>
        <taxon>Eukaryota</taxon>
        <taxon>Viridiplantae</taxon>
        <taxon>Streptophyta</taxon>
        <taxon>Embryophyta</taxon>
        <taxon>Tracheophyta</taxon>
        <taxon>Spermatophyta</taxon>
        <taxon>Magnoliopsida</taxon>
        <taxon>eudicotyledons</taxon>
        <taxon>Gunneridae</taxon>
        <taxon>Pentapetalae</taxon>
        <taxon>asterids</taxon>
        <taxon>lamiids</taxon>
        <taxon>Lamiales</taxon>
        <taxon>Pedaliaceae</taxon>
        <taxon>Sesamum</taxon>
    </lineage>
</organism>
<proteinExistence type="predicted"/>
<evidence type="ECO:0000313" key="1">
    <source>
        <dbReference type="EMBL" id="KAL0443854.1"/>
    </source>
</evidence>
<accession>A0AAW2WPD4</accession>
<protein>
    <submittedName>
        <fullName evidence="1">Uncharacterized protein</fullName>
    </submittedName>
</protein>
<reference evidence="1" key="2">
    <citation type="journal article" date="2024" name="Plant">
        <title>Genomic evolution and insights into agronomic trait innovations of Sesamum species.</title>
        <authorList>
            <person name="Miao H."/>
            <person name="Wang L."/>
            <person name="Qu L."/>
            <person name="Liu H."/>
            <person name="Sun Y."/>
            <person name="Le M."/>
            <person name="Wang Q."/>
            <person name="Wei S."/>
            <person name="Zheng Y."/>
            <person name="Lin W."/>
            <person name="Duan Y."/>
            <person name="Cao H."/>
            <person name="Xiong S."/>
            <person name="Wang X."/>
            <person name="Wei L."/>
            <person name="Li C."/>
            <person name="Ma Q."/>
            <person name="Ju M."/>
            <person name="Zhao R."/>
            <person name="Li G."/>
            <person name="Mu C."/>
            <person name="Tian Q."/>
            <person name="Mei H."/>
            <person name="Zhang T."/>
            <person name="Gao T."/>
            <person name="Zhang H."/>
        </authorList>
    </citation>
    <scope>NUCLEOTIDE SEQUENCE</scope>
    <source>
        <strain evidence="1">KEN1</strain>
    </source>
</reference>
<gene>
    <name evidence="1" type="ORF">Slati_2108100</name>
</gene>
<dbReference type="PANTHER" id="PTHR10775">
    <property type="entry name" value="OS08G0208400 PROTEIN"/>
    <property type="match status" value="1"/>
</dbReference>
<dbReference type="InterPro" id="IPR004242">
    <property type="entry name" value="Transposase_21"/>
</dbReference>
<dbReference type="Pfam" id="PF02992">
    <property type="entry name" value="Transposase_21"/>
    <property type="match status" value="1"/>
</dbReference>
<name>A0AAW2WPD4_9LAMI</name>
<comment type="caution">
    <text evidence="1">The sequence shown here is derived from an EMBL/GenBank/DDBJ whole genome shotgun (WGS) entry which is preliminary data.</text>
</comment>